<gene>
    <name evidence="1" type="ORF">WL88_28265</name>
</gene>
<protein>
    <submittedName>
        <fullName evidence="1">Uncharacterized protein</fullName>
    </submittedName>
</protein>
<comment type="caution">
    <text evidence="1">The sequence shown here is derived from an EMBL/GenBank/DDBJ whole genome shotgun (WGS) entry which is preliminary data.</text>
</comment>
<dbReference type="Proteomes" id="UP000063236">
    <property type="component" value="Unassembled WGS sequence"/>
</dbReference>
<organism evidence="1 2">
    <name type="scientific">Burkholderia diffusa</name>
    <dbReference type="NCBI Taxonomy" id="488732"/>
    <lineage>
        <taxon>Bacteria</taxon>
        <taxon>Pseudomonadati</taxon>
        <taxon>Pseudomonadota</taxon>
        <taxon>Betaproteobacteria</taxon>
        <taxon>Burkholderiales</taxon>
        <taxon>Burkholderiaceae</taxon>
        <taxon>Burkholderia</taxon>
        <taxon>Burkholderia cepacia complex</taxon>
    </lineage>
</organism>
<sequence>MTGGPGAIDRIATCRALALPDTAMILHLHYPCDRGPTRDARIPLVFPLPGPPSRGPHAGRSTGT</sequence>
<name>A0AAW3P7U6_9BURK</name>
<accession>A0AAW3P7U6</accession>
<reference evidence="1 2" key="1">
    <citation type="submission" date="2015-11" db="EMBL/GenBank/DDBJ databases">
        <title>Expanding the genomic diversity of Burkholderia species for the development of highly accurate diagnostics.</title>
        <authorList>
            <person name="Sahl J."/>
            <person name="Keim P."/>
            <person name="Wagner D."/>
        </authorList>
    </citation>
    <scope>NUCLEOTIDE SEQUENCE [LARGE SCALE GENOMIC DNA]</scope>
    <source>
        <strain evidence="1 2">MSMB378WGS</strain>
    </source>
</reference>
<dbReference type="AlphaFoldDB" id="A0AAW3P7U6"/>
<dbReference type="EMBL" id="LPJV01000061">
    <property type="protein sequence ID" value="KWF45452.1"/>
    <property type="molecule type" value="Genomic_DNA"/>
</dbReference>
<evidence type="ECO:0000313" key="1">
    <source>
        <dbReference type="EMBL" id="KWF45452.1"/>
    </source>
</evidence>
<proteinExistence type="predicted"/>
<evidence type="ECO:0000313" key="2">
    <source>
        <dbReference type="Proteomes" id="UP000063236"/>
    </source>
</evidence>